<dbReference type="Proteomes" id="UP000635606">
    <property type="component" value="Unassembled WGS sequence"/>
</dbReference>
<name>A0A8J3ZPP5_9ACTN</name>
<sequence>MTHTVLVTGATGNIGRHVVTGLREQGVTVRAMTRHPTADGEIAGDLTDPGSVERAADGADAVFLLWPFLSPDGADAVASAIGRSHVVYVSAMSAPLGGVWGAVEESVRRAGDTWTFLRPGGFATNTLEWAPAIRAGGPVPMPYPLASRSLIHERDIAEVAVRALTDADHAGRTYVLTGPSALTMAEQVTIIGDAVGRRPYAVEQPVDEYREAMAAVTGDAFAAGALRYWAGLVDEPEPVTDTVAEVLGRPARTFARWAEDHADDFR</sequence>
<dbReference type="RefSeq" id="WP_203928037.1">
    <property type="nucleotide sequence ID" value="NZ_BOPH01000036.1"/>
</dbReference>
<evidence type="ECO:0000259" key="1">
    <source>
        <dbReference type="Pfam" id="PF13460"/>
    </source>
</evidence>
<dbReference type="InterPro" id="IPR016040">
    <property type="entry name" value="NAD(P)-bd_dom"/>
</dbReference>
<dbReference type="InterPro" id="IPR036291">
    <property type="entry name" value="NAD(P)-bd_dom_sf"/>
</dbReference>
<dbReference type="Pfam" id="PF13460">
    <property type="entry name" value="NAD_binding_10"/>
    <property type="match status" value="1"/>
</dbReference>
<dbReference type="PANTHER" id="PTHR43162:SF1">
    <property type="entry name" value="PRESTALK A DIFFERENTIATION PROTEIN A"/>
    <property type="match status" value="1"/>
</dbReference>
<evidence type="ECO:0000313" key="2">
    <source>
        <dbReference type="EMBL" id="GIJ68089.1"/>
    </source>
</evidence>
<dbReference type="InterPro" id="IPR051604">
    <property type="entry name" value="Ergot_Alk_Oxidoreductase"/>
</dbReference>
<dbReference type="SUPFAM" id="SSF51735">
    <property type="entry name" value="NAD(P)-binding Rossmann-fold domains"/>
    <property type="match status" value="1"/>
</dbReference>
<keyword evidence="3" id="KW-1185">Reference proteome</keyword>
<gene>
    <name evidence="2" type="ORF">Voc01_030060</name>
</gene>
<proteinExistence type="predicted"/>
<dbReference type="PANTHER" id="PTHR43162">
    <property type="match status" value="1"/>
</dbReference>
<protein>
    <submittedName>
        <fullName evidence="2">Nucleotide-diphosphate-sugar epimerase</fullName>
    </submittedName>
</protein>
<dbReference type="Gene3D" id="3.40.50.720">
    <property type="entry name" value="NAD(P)-binding Rossmann-like Domain"/>
    <property type="match status" value="1"/>
</dbReference>
<evidence type="ECO:0000313" key="3">
    <source>
        <dbReference type="Proteomes" id="UP000635606"/>
    </source>
</evidence>
<organism evidence="2 3">
    <name type="scientific">Virgisporangium ochraceum</name>
    <dbReference type="NCBI Taxonomy" id="65505"/>
    <lineage>
        <taxon>Bacteria</taxon>
        <taxon>Bacillati</taxon>
        <taxon>Actinomycetota</taxon>
        <taxon>Actinomycetes</taxon>
        <taxon>Micromonosporales</taxon>
        <taxon>Micromonosporaceae</taxon>
        <taxon>Virgisporangium</taxon>
    </lineage>
</organism>
<comment type="caution">
    <text evidence="2">The sequence shown here is derived from an EMBL/GenBank/DDBJ whole genome shotgun (WGS) entry which is preliminary data.</text>
</comment>
<feature type="domain" description="NAD(P)-binding" evidence="1">
    <location>
        <begin position="9"/>
        <end position="166"/>
    </location>
</feature>
<dbReference type="AlphaFoldDB" id="A0A8J3ZPP5"/>
<dbReference type="EMBL" id="BOPH01000036">
    <property type="protein sequence ID" value="GIJ68089.1"/>
    <property type="molecule type" value="Genomic_DNA"/>
</dbReference>
<accession>A0A8J3ZPP5</accession>
<reference evidence="2" key="1">
    <citation type="submission" date="2021-01" db="EMBL/GenBank/DDBJ databases">
        <title>Whole genome shotgun sequence of Virgisporangium ochraceum NBRC 16418.</title>
        <authorList>
            <person name="Komaki H."/>
            <person name="Tamura T."/>
        </authorList>
    </citation>
    <scope>NUCLEOTIDE SEQUENCE</scope>
    <source>
        <strain evidence="2">NBRC 16418</strain>
    </source>
</reference>